<evidence type="ECO:0000256" key="1">
    <source>
        <dbReference type="ARBA" id="ARBA00006767"/>
    </source>
</evidence>
<evidence type="ECO:0000256" key="3">
    <source>
        <dbReference type="ARBA" id="ARBA00023274"/>
    </source>
</evidence>
<gene>
    <name evidence="5" type="ORF">MNB_ARC-1_937</name>
</gene>
<dbReference type="SMART" id="SM00316">
    <property type="entry name" value="S1"/>
    <property type="match status" value="6"/>
</dbReference>
<dbReference type="GO" id="GO:0006412">
    <property type="term" value="P:translation"/>
    <property type="evidence" value="ECO:0007669"/>
    <property type="project" value="TreeGrafter"/>
</dbReference>
<evidence type="ECO:0000313" key="5">
    <source>
        <dbReference type="EMBL" id="VAY86275.1"/>
    </source>
</evidence>
<dbReference type="EMBL" id="UOYO01000002">
    <property type="protein sequence ID" value="VAY86275.1"/>
    <property type="molecule type" value="Genomic_DNA"/>
</dbReference>
<protein>
    <submittedName>
        <fullName evidence="5">SSU ribosomal protein S1p</fullName>
    </submittedName>
</protein>
<accession>A0A3B1E5C7</accession>
<evidence type="ECO:0000256" key="2">
    <source>
        <dbReference type="ARBA" id="ARBA00022980"/>
    </source>
</evidence>
<dbReference type="SUPFAM" id="SSF50249">
    <property type="entry name" value="Nucleic acid-binding proteins"/>
    <property type="match status" value="6"/>
</dbReference>
<sequence>MKFDDIEIGEDENFAEMFEASEHKTQANTIVDGVIIEINDDNFLVDVGQKSEGKLYLSEITIDGIVQYKVGDTIKVMMMNSRGERPSISYKKVLQKEKFDTFIKEHGEEPSNLIVEGKVVSVKNRAGFIVEGADGTEYFMPMAQGFLKAIGAVGKTIKAVVLSVKADSNSIIISRRKLIEEDQQRRKEMVSKLMEDNTPKTGIIKKITSYGMFVDIGGIDGLVNYNEISYRGPVNPSKYYDEGEEVIVVIKSFDKDKGHLSLSIKAALPDPWEEMNGSLDKGDTITVTVSNFETYGAFVDLGNDVEGLLHISEISWDKHAKNPQEYLNIGDEINVEVIDLDFEKRRLRVSLKSLQKKPFKQFVKTHKVGDIVRGCVATLTDFGAFVNFGSVDGLLHNEEVNWDNAVKCKEKFNKGDEIEAKIIKIDIEKENISLSLKSLLESPADIFANEHSIGDIVSAEIKDIKDFGIFLKLANNLDGLIRREDLIAADEEQDQIKIGDVIESVIVNIDKQRNRVRLSRKRLESQQQKDILKNVNDNSSMTFGDVLSGQLK</sequence>
<feature type="domain" description="S1 motif" evidence="4">
    <location>
        <begin position="197"/>
        <end position="265"/>
    </location>
</feature>
<feature type="domain" description="S1 motif" evidence="4">
    <location>
        <begin position="282"/>
        <end position="352"/>
    </location>
</feature>
<dbReference type="InterPro" id="IPR012340">
    <property type="entry name" value="NA-bd_OB-fold"/>
</dbReference>
<dbReference type="PRINTS" id="PR00681">
    <property type="entry name" value="RIBOSOMALS1"/>
</dbReference>
<dbReference type="GO" id="GO:0003735">
    <property type="term" value="F:structural constituent of ribosome"/>
    <property type="evidence" value="ECO:0007669"/>
    <property type="project" value="TreeGrafter"/>
</dbReference>
<feature type="domain" description="S1 motif" evidence="4">
    <location>
        <begin position="112"/>
        <end position="176"/>
    </location>
</feature>
<dbReference type="PANTHER" id="PTHR10724:SF7">
    <property type="entry name" value="SMALL RIBOSOMAL SUBUNIT PROTEIN BS1C"/>
    <property type="match status" value="1"/>
</dbReference>
<evidence type="ECO:0000259" key="4">
    <source>
        <dbReference type="PROSITE" id="PS50126"/>
    </source>
</evidence>
<dbReference type="InterPro" id="IPR035104">
    <property type="entry name" value="Ribosomal_protein_S1-like"/>
</dbReference>
<proteinExistence type="inferred from homology"/>
<dbReference type="NCBIfam" id="NF004956">
    <property type="entry name" value="PRK06299.1-6"/>
    <property type="match status" value="1"/>
</dbReference>
<dbReference type="InterPro" id="IPR003029">
    <property type="entry name" value="S1_domain"/>
</dbReference>
<feature type="domain" description="S1 motif" evidence="4">
    <location>
        <begin position="28"/>
        <end position="93"/>
    </location>
</feature>
<comment type="similarity">
    <text evidence="1">Belongs to the bacterial ribosomal protein bS1 family.</text>
</comment>
<keyword evidence="3" id="KW-0687">Ribonucleoprotein</keyword>
<dbReference type="PANTHER" id="PTHR10724">
    <property type="entry name" value="30S RIBOSOMAL PROTEIN S1"/>
    <property type="match status" value="1"/>
</dbReference>
<organism evidence="5">
    <name type="scientific">hydrothermal vent metagenome</name>
    <dbReference type="NCBI Taxonomy" id="652676"/>
    <lineage>
        <taxon>unclassified sequences</taxon>
        <taxon>metagenomes</taxon>
        <taxon>ecological metagenomes</taxon>
    </lineage>
</organism>
<dbReference type="AlphaFoldDB" id="A0A3B1E5C7"/>
<feature type="domain" description="S1 motif" evidence="4">
    <location>
        <begin position="369"/>
        <end position="437"/>
    </location>
</feature>
<dbReference type="Pfam" id="PF00575">
    <property type="entry name" value="S1"/>
    <property type="match status" value="5"/>
</dbReference>
<dbReference type="InterPro" id="IPR050437">
    <property type="entry name" value="Ribos_protein_bS1-like"/>
</dbReference>
<dbReference type="Gene3D" id="2.40.50.140">
    <property type="entry name" value="Nucleic acid-binding proteins"/>
    <property type="match status" value="5"/>
</dbReference>
<reference evidence="5" key="1">
    <citation type="submission" date="2018-10" db="EMBL/GenBank/DDBJ databases">
        <authorList>
            <person name="Aoki K."/>
        </authorList>
    </citation>
    <scope>NUCLEOTIDE SEQUENCE</scope>
</reference>
<dbReference type="GO" id="GO:0022627">
    <property type="term" value="C:cytosolic small ribosomal subunit"/>
    <property type="evidence" value="ECO:0007669"/>
    <property type="project" value="TreeGrafter"/>
</dbReference>
<name>A0A3B1E5C7_9ZZZZ</name>
<dbReference type="PROSITE" id="PS50126">
    <property type="entry name" value="S1"/>
    <property type="match status" value="6"/>
</dbReference>
<feature type="domain" description="S1 motif" evidence="4">
    <location>
        <begin position="454"/>
        <end position="521"/>
    </location>
</feature>
<keyword evidence="2 5" id="KW-0689">Ribosomal protein</keyword>
<dbReference type="GO" id="GO:0003729">
    <property type="term" value="F:mRNA binding"/>
    <property type="evidence" value="ECO:0007669"/>
    <property type="project" value="TreeGrafter"/>
</dbReference>